<proteinExistence type="predicted"/>
<evidence type="ECO:0000313" key="2">
    <source>
        <dbReference type="Proteomes" id="UP000626026"/>
    </source>
</evidence>
<comment type="caution">
    <text evidence="1">The sequence shown here is derived from an EMBL/GenBank/DDBJ whole genome shotgun (WGS) entry which is preliminary data.</text>
</comment>
<accession>A0ABR7RLE4</accession>
<sequence length="151" mass="16896">MSRRPADRQRARVYAWEDRHVAPHGGDLLPFTAMQPMVNAIWAELGLRYPPAVEPLPRQARRLQADANRLRLRVPEQLPSWVLLHELAHALSSTHDGASDGHGPCFMGLYLQLLERYLRLPMAQLAPSLAEAGITWDPAAKPVFLDAAPAR</sequence>
<dbReference type="EMBL" id="JACTVA010000014">
    <property type="protein sequence ID" value="MBC9207151.1"/>
    <property type="molecule type" value="Genomic_DNA"/>
</dbReference>
<organism evidence="1 2">
    <name type="scientific">Teichococcus aerophilus</name>
    <dbReference type="NCBI Taxonomy" id="1224513"/>
    <lineage>
        <taxon>Bacteria</taxon>
        <taxon>Pseudomonadati</taxon>
        <taxon>Pseudomonadota</taxon>
        <taxon>Alphaproteobacteria</taxon>
        <taxon>Acetobacterales</taxon>
        <taxon>Roseomonadaceae</taxon>
        <taxon>Roseomonas</taxon>
    </lineage>
</organism>
<protein>
    <submittedName>
        <fullName evidence="1">Uncharacterized protein</fullName>
    </submittedName>
</protein>
<evidence type="ECO:0000313" key="1">
    <source>
        <dbReference type="EMBL" id="MBC9207151.1"/>
    </source>
</evidence>
<reference evidence="1 2" key="1">
    <citation type="journal article" date="2013" name="Int. J. Syst. Evol. Microbiol.">
        <title>Roseomonas aerophila sp. nov., isolated from air.</title>
        <authorList>
            <person name="Kim S.J."/>
            <person name="Weon H.Y."/>
            <person name="Ahn J.H."/>
            <person name="Hong S.B."/>
            <person name="Seok S.J."/>
            <person name="Whang K.S."/>
            <person name="Kwon S.W."/>
        </authorList>
    </citation>
    <scope>NUCLEOTIDE SEQUENCE [LARGE SCALE GENOMIC DNA]</scope>
    <source>
        <strain evidence="1 2">NBRC 108923</strain>
    </source>
</reference>
<dbReference type="Proteomes" id="UP000626026">
    <property type="component" value="Unassembled WGS sequence"/>
</dbReference>
<gene>
    <name evidence="1" type="ORF">IBL26_09925</name>
</gene>
<name>A0ABR7RLE4_9PROT</name>
<keyword evidence="2" id="KW-1185">Reference proteome</keyword>
<dbReference type="RefSeq" id="WP_187784322.1">
    <property type="nucleotide sequence ID" value="NZ_JACTVA010000014.1"/>
</dbReference>